<dbReference type="InterPro" id="IPR035979">
    <property type="entry name" value="RBD_domain_sf"/>
</dbReference>
<feature type="domain" description="RRM" evidence="17">
    <location>
        <begin position="533"/>
        <end position="611"/>
    </location>
</feature>
<dbReference type="PANTHER" id="PTHR10774:SF217">
    <property type="entry name" value="OS06G0685300 PROTEIN"/>
    <property type="match status" value="1"/>
</dbReference>
<dbReference type="Proteomes" id="UP000826271">
    <property type="component" value="Unassembled WGS sequence"/>
</dbReference>
<dbReference type="InterPro" id="IPR039010">
    <property type="entry name" value="Synaptotagmin_SMP"/>
</dbReference>
<dbReference type="GO" id="GO:0016020">
    <property type="term" value="C:membrane"/>
    <property type="evidence" value="ECO:0007669"/>
    <property type="project" value="UniProtKB-SubCell"/>
</dbReference>
<dbReference type="InterPro" id="IPR031468">
    <property type="entry name" value="SMP_LBD"/>
</dbReference>
<keyword evidence="4 15" id="KW-0812">Transmembrane</keyword>
<sequence length="717" mass="80000">MGFVDSLLGIIGFGIGIPIGLVLGFFVFIYFQPRDVKEPVAKPFDELDSSSLIDLLPELPLWIMNPDYERVDWLNKFILDMWPYFDKAACKIIKSSAEATFAEYIGKYQIKSIDFERLTLGKLPPVIYGMKAQDSNVNELVFDIALKWAGNSDIALAIKLLSLQLSVQVVDIQVSALTRIVLKPFVPTFPCFSNIAVSLMEKPKIDFGLRVMGGDLMAIPGLYHTVQEIVRTQVAKLYLWPQAFEVEILDNSIGATKKPVGILQVKIVRARKLLKMDFLGKSDPYVKLSLSGEKLSAKKTSVKMNTLNPEWNEDFKLILKDPQLQDLQMHLFDWDEVGAHDFLGMQVVQLNQLTPYEKKEFTLNLVNSMDPNDPHNKKPRGQITLETTFVPFLEDSKKFSGILDYEGNPGSSIGQDNARFSGSGLLLVTVIGAKDVEGKHHNNSYVRITFKGDQKKTKSIKKTRDPYWNEEFEFVLDEAPLKDLIHLEVISKRRRIGFMSISSELDEEVEGGEEEGESLDFTGGEEPSFAPDLKLFVGNLPFTVDSAALAGLFEQAGNVEMVEVIYDKLTGRSRGFGFVTMSTAEEAEAAAQQFNGYELQGRALRVNSGPPPAKREDSSFRGPRGGGSSDNSNRVYVGNLAWGVDNLALETLFGEQGQVKEARVVYDRESGRSRGFGFVTYSSAEEVNNAIESLDGVDLNGRSIRVSPAEARPRREY</sequence>
<keyword evidence="5" id="KW-0479">Metal-binding</keyword>
<dbReference type="EMBL" id="WHWC01000011">
    <property type="protein sequence ID" value="KAG8374241.1"/>
    <property type="molecule type" value="Genomic_DNA"/>
</dbReference>
<dbReference type="PANTHER" id="PTHR10774">
    <property type="entry name" value="EXTENDED SYNAPTOTAGMIN-RELATED"/>
    <property type="match status" value="1"/>
</dbReference>
<dbReference type="GO" id="GO:0003723">
    <property type="term" value="F:RNA binding"/>
    <property type="evidence" value="ECO:0007669"/>
    <property type="project" value="UniProtKB-UniRule"/>
</dbReference>
<dbReference type="SUPFAM" id="SSF49562">
    <property type="entry name" value="C2 domain (Calcium/lipid-binding domain, CaLB)"/>
    <property type="match status" value="2"/>
</dbReference>
<evidence type="ECO:0000256" key="15">
    <source>
        <dbReference type="SAM" id="Phobius"/>
    </source>
</evidence>
<dbReference type="FunFam" id="2.60.40.150:FF:000102">
    <property type="entry name" value="Synaptotagmin-2 isoform A"/>
    <property type="match status" value="1"/>
</dbReference>
<dbReference type="InterPro" id="IPR012677">
    <property type="entry name" value="Nucleotide-bd_a/b_plait_sf"/>
</dbReference>
<reference evidence="19" key="1">
    <citation type="submission" date="2019-10" db="EMBL/GenBank/DDBJ databases">
        <authorList>
            <person name="Zhang R."/>
            <person name="Pan Y."/>
            <person name="Wang J."/>
            <person name="Ma R."/>
            <person name="Yu S."/>
        </authorList>
    </citation>
    <scope>NUCLEOTIDE SEQUENCE</scope>
    <source>
        <strain evidence="19">LA-IB0</strain>
        <tissue evidence="19">Leaf</tissue>
    </source>
</reference>
<dbReference type="SMART" id="SM00360">
    <property type="entry name" value="RRM"/>
    <property type="match status" value="2"/>
</dbReference>
<evidence type="ECO:0000256" key="1">
    <source>
        <dbReference type="ARBA" id="ARBA00004167"/>
    </source>
</evidence>
<dbReference type="InterPro" id="IPR048289">
    <property type="entry name" value="RRM2_NsCP33-like"/>
</dbReference>
<comment type="similarity">
    <text evidence="2">Belongs to the synaptotagmin family.</text>
</comment>
<evidence type="ECO:0008006" key="21">
    <source>
        <dbReference type="Google" id="ProtNLM"/>
    </source>
</evidence>
<dbReference type="CDD" id="cd21677">
    <property type="entry name" value="SMP_SYT"/>
    <property type="match status" value="1"/>
</dbReference>
<dbReference type="GO" id="GO:0046872">
    <property type="term" value="F:metal ion binding"/>
    <property type="evidence" value="ECO:0007669"/>
    <property type="project" value="UniProtKB-KW"/>
</dbReference>
<comment type="subcellular location">
    <subcellularLocation>
        <location evidence="1">Membrane</location>
        <topology evidence="1">Single-pass membrane protein</topology>
    </subcellularLocation>
</comment>
<evidence type="ECO:0000256" key="9">
    <source>
        <dbReference type="ARBA" id="ARBA00022989"/>
    </source>
</evidence>
<dbReference type="SMART" id="SM00239">
    <property type="entry name" value="C2"/>
    <property type="match status" value="2"/>
</dbReference>
<keyword evidence="20" id="KW-1185">Reference proteome</keyword>
<dbReference type="SUPFAM" id="SSF54928">
    <property type="entry name" value="RNA-binding domain, RBD"/>
    <property type="match status" value="2"/>
</dbReference>
<feature type="domain" description="RRM" evidence="17">
    <location>
        <begin position="633"/>
        <end position="711"/>
    </location>
</feature>
<dbReference type="CDD" id="cd00030">
    <property type="entry name" value="C2"/>
    <property type="match status" value="2"/>
</dbReference>
<evidence type="ECO:0000256" key="7">
    <source>
        <dbReference type="ARBA" id="ARBA00022837"/>
    </source>
</evidence>
<evidence type="ECO:0000259" key="16">
    <source>
        <dbReference type="PROSITE" id="PS50004"/>
    </source>
</evidence>
<organism evidence="19 20">
    <name type="scientific">Buddleja alternifolia</name>
    <dbReference type="NCBI Taxonomy" id="168488"/>
    <lineage>
        <taxon>Eukaryota</taxon>
        <taxon>Viridiplantae</taxon>
        <taxon>Streptophyta</taxon>
        <taxon>Embryophyta</taxon>
        <taxon>Tracheophyta</taxon>
        <taxon>Spermatophyta</taxon>
        <taxon>Magnoliopsida</taxon>
        <taxon>eudicotyledons</taxon>
        <taxon>Gunneridae</taxon>
        <taxon>Pentapetalae</taxon>
        <taxon>asterids</taxon>
        <taxon>lamiids</taxon>
        <taxon>Lamiales</taxon>
        <taxon>Scrophulariaceae</taxon>
        <taxon>Buddlejeae</taxon>
        <taxon>Buddleja</taxon>
    </lineage>
</organism>
<keyword evidence="10" id="KW-0445">Lipid transport</keyword>
<keyword evidence="12 15" id="KW-0472">Membrane</keyword>
<name>A0AAV6WUZ8_9LAMI</name>
<dbReference type="GO" id="GO:0006869">
    <property type="term" value="P:lipid transport"/>
    <property type="evidence" value="ECO:0007669"/>
    <property type="project" value="UniProtKB-KW"/>
</dbReference>
<feature type="domain" description="C2" evidence="16">
    <location>
        <begin position="240"/>
        <end position="363"/>
    </location>
</feature>
<dbReference type="GO" id="GO:0005783">
    <property type="term" value="C:endoplasmic reticulum"/>
    <property type="evidence" value="ECO:0007669"/>
    <property type="project" value="TreeGrafter"/>
</dbReference>
<dbReference type="Pfam" id="PF00076">
    <property type="entry name" value="RRM_1"/>
    <property type="match status" value="2"/>
</dbReference>
<dbReference type="Gene3D" id="2.60.40.150">
    <property type="entry name" value="C2 domain"/>
    <property type="match status" value="2"/>
</dbReference>
<protein>
    <recommendedName>
        <fullName evidence="21">Synaptotagmin-3</fullName>
    </recommendedName>
</protein>
<keyword evidence="6" id="KW-0677">Repeat</keyword>
<evidence type="ECO:0000313" key="19">
    <source>
        <dbReference type="EMBL" id="KAG8374241.1"/>
    </source>
</evidence>
<dbReference type="InterPro" id="IPR000008">
    <property type="entry name" value="C2_dom"/>
</dbReference>
<dbReference type="Gene3D" id="3.30.70.330">
    <property type="match status" value="2"/>
</dbReference>
<keyword evidence="9 15" id="KW-1133">Transmembrane helix</keyword>
<dbReference type="GO" id="GO:0008289">
    <property type="term" value="F:lipid binding"/>
    <property type="evidence" value="ECO:0007669"/>
    <property type="project" value="UniProtKB-KW"/>
</dbReference>
<accession>A0AAV6WUZ8</accession>
<evidence type="ECO:0000256" key="14">
    <source>
        <dbReference type="SAM" id="MobiDB-lite"/>
    </source>
</evidence>
<keyword evidence="3" id="KW-0813">Transport</keyword>
<evidence type="ECO:0000313" key="20">
    <source>
        <dbReference type="Proteomes" id="UP000826271"/>
    </source>
</evidence>
<dbReference type="Pfam" id="PF00168">
    <property type="entry name" value="C2"/>
    <property type="match status" value="2"/>
</dbReference>
<dbReference type="PROSITE" id="PS50102">
    <property type="entry name" value="RRM"/>
    <property type="match status" value="2"/>
</dbReference>
<dbReference type="AlphaFoldDB" id="A0AAV6WUZ8"/>
<feature type="region of interest" description="Disordered" evidence="14">
    <location>
        <begin position="603"/>
        <end position="632"/>
    </location>
</feature>
<evidence type="ECO:0000256" key="3">
    <source>
        <dbReference type="ARBA" id="ARBA00022448"/>
    </source>
</evidence>
<dbReference type="PRINTS" id="PR00360">
    <property type="entry name" value="C2DOMAIN"/>
</dbReference>
<keyword evidence="8 13" id="KW-0694">RNA-binding</keyword>
<evidence type="ECO:0000256" key="5">
    <source>
        <dbReference type="ARBA" id="ARBA00022723"/>
    </source>
</evidence>
<evidence type="ECO:0000259" key="18">
    <source>
        <dbReference type="PROSITE" id="PS51847"/>
    </source>
</evidence>
<evidence type="ECO:0000256" key="11">
    <source>
        <dbReference type="ARBA" id="ARBA00023121"/>
    </source>
</evidence>
<evidence type="ECO:0000256" key="4">
    <source>
        <dbReference type="ARBA" id="ARBA00022692"/>
    </source>
</evidence>
<dbReference type="CDD" id="cd21608">
    <property type="entry name" value="RRM2_NsCP33_like"/>
    <property type="match status" value="1"/>
</dbReference>
<evidence type="ECO:0000256" key="12">
    <source>
        <dbReference type="ARBA" id="ARBA00023136"/>
    </source>
</evidence>
<feature type="transmembrane region" description="Helical" evidence="15">
    <location>
        <begin position="7"/>
        <end position="31"/>
    </location>
</feature>
<gene>
    <name evidence="19" type="ORF">BUALT_Bualt11G0110800</name>
</gene>
<evidence type="ECO:0000256" key="8">
    <source>
        <dbReference type="ARBA" id="ARBA00022884"/>
    </source>
</evidence>
<dbReference type="InterPro" id="IPR000504">
    <property type="entry name" value="RRM_dom"/>
</dbReference>
<evidence type="ECO:0000256" key="2">
    <source>
        <dbReference type="ARBA" id="ARBA00006996"/>
    </source>
</evidence>
<feature type="domain" description="SMP-LTD" evidence="18">
    <location>
        <begin position="67"/>
        <end position="249"/>
    </location>
</feature>
<dbReference type="PROSITE" id="PS51847">
    <property type="entry name" value="SMP"/>
    <property type="match status" value="1"/>
</dbReference>
<proteinExistence type="inferred from homology"/>
<keyword evidence="11" id="KW-0446">Lipid-binding</keyword>
<keyword evidence="7" id="KW-0106">Calcium</keyword>
<evidence type="ECO:0000259" key="17">
    <source>
        <dbReference type="PROSITE" id="PS50102"/>
    </source>
</evidence>
<dbReference type="InterPro" id="IPR045050">
    <property type="entry name" value="Synaptotagmin_plant"/>
</dbReference>
<evidence type="ECO:0000256" key="13">
    <source>
        <dbReference type="PROSITE-ProRule" id="PRU00176"/>
    </source>
</evidence>
<feature type="domain" description="C2" evidence="16">
    <location>
        <begin position="405"/>
        <end position="518"/>
    </location>
</feature>
<evidence type="ECO:0000256" key="10">
    <source>
        <dbReference type="ARBA" id="ARBA00023055"/>
    </source>
</evidence>
<dbReference type="PROSITE" id="PS50004">
    <property type="entry name" value="C2"/>
    <property type="match status" value="2"/>
</dbReference>
<evidence type="ECO:0000256" key="6">
    <source>
        <dbReference type="ARBA" id="ARBA00022737"/>
    </source>
</evidence>
<dbReference type="Pfam" id="PF17047">
    <property type="entry name" value="SMP_LBD"/>
    <property type="match status" value="1"/>
</dbReference>
<comment type="caution">
    <text evidence="19">The sequence shown here is derived from an EMBL/GenBank/DDBJ whole genome shotgun (WGS) entry which is preliminary data.</text>
</comment>
<dbReference type="InterPro" id="IPR035892">
    <property type="entry name" value="C2_domain_sf"/>
</dbReference>